<protein>
    <recommendedName>
        <fullName evidence="15">UvrABC system protein A</fullName>
    </recommendedName>
    <alternativeName>
        <fullName evidence="16">Excinuclease ABC subunit A</fullName>
    </alternativeName>
</protein>
<evidence type="ECO:0000256" key="12">
    <source>
        <dbReference type="ARBA" id="ARBA00023125"/>
    </source>
</evidence>
<keyword evidence="12" id="KW-0238">DNA-binding</keyword>
<keyword evidence="9" id="KW-0862">Zinc</keyword>
<evidence type="ECO:0000256" key="8">
    <source>
        <dbReference type="ARBA" id="ARBA00022771"/>
    </source>
</evidence>
<dbReference type="InterPro" id="IPR041552">
    <property type="entry name" value="UvrA_DNA-bd"/>
</dbReference>
<keyword evidence="5" id="KW-0547">Nucleotide-binding</keyword>
<evidence type="ECO:0000256" key="16">
    <source>
        <dbReference type="ARBA" id="ARBA00042156"/>
    </source>
</evidence>
<dbReference type="GO" id="GO:0008270">
    <property type="term" value="F:zinc ion binding"/>
    <property type="evidence" value="ECO:0007669"/>
    <property type="project" value="UniProtKB-KW"/>
</dbReference>
<keyword evidence="11" id="KW-0267">Excision nuclease</keyword>
<dbReference type="InterPro" id="IPR003439">
    <property type="entry name" value="ABC_transporter-like_ATP-bd"/>
</dbReference>
<evidence type="ECO:0000256" key="10">
    <source>
        <dbReference type="ARBA" id="ARBA00022840"/>
    </source>
</evidence>
<dbReference type="AlphaFoldDB" id="A0A9D2SE04"/>
<dbReference type="SUPFAM" id="SSF52540">
    <property type="entry name" value="P-loop containing nucleoside triphosphate hydrolases"/>
    <property type="match status" value="2"/>
</dbReference>
<evidence type="ECO:0000256" key="3">
    <source>
        <dbReference type="ARBA" id="ARBA00022723"/>
    </source>
</evidence>
<evidence type="ECO:0000256" key="6">
    <source>
        <dbReference type="ARBA" id="ARBA00022763"/>
    </source>
</evidence>
<keyword evidence="4" id="KW-0677">Repeat</keyword>
<keyword evidence="3" id="KW-0479">Metal-binding</keyword>
<dbReference type="GO" id="GO:0005737">
    <property type="term" value="C:cytoplasm"/>
    <property type="evidence" value="ECO:0007669"/>
    <property type="project" value="UniProtKB-SubCell"/>
</dbReference>
<evidence type="ECO:0000313" key="18">
    <source>
        <dbReference type="EMBL" id="HJB91641.1"/>
    </source>
</evidence>
<dbReference type="PANTHER" id="PTHR43152:SF1">
    <property type="entry name" value="UVRA PROTEIN"/>
    <property type="match status" value="1"/>
</dbReference>
<dbReference type="Gene3D" id="1.10.8.280">
    <property type="entry name" value="ABC transporter ATPase domain-like"/>
    <property type="match status" value="1"/>
</dbReference>
<organism evidence="18 19">
    <name type="scientific">Candidatus Eisenbergiella merdigallinarum</name>
    <dbReference type="NCBI Taxonomy" id="2838552"/>
    <lineage>
        <taxon>Bacteria</taxon>
        <taxon>Bacillati</taxon>
        <taxon>Bacillota</taxon>
        <taxon>Clostridia</taxon>
        <taxon>Lachnospirales</taxon>
        <taxon>Lachnospiraceae</taxon>
        <taxon>Eisenbergiella</taxon>
    </lineage>
</organism>
<dbReference type="GO" id="GO:0016887">
    <property type="term" value="F:ATP hydrolysis activity"/>
    <property type="evidence" value="ECO:0007669"/>
    <property type="project" value="InterPro"/>
</dbReference>
<name>A0A9D2SE04_9FIRM</name>
<dbReference type="PROSITE" id="PS50893">
    <property type="entry name" value="ABC_TRANSPORTER_2"/>
    <property type="match status" value="2"/>
</dbReference>
<dbReference type="InterPro" id="IPR003593">
    <property type="entry name" value="AAA+_ATPase"/>
</dbReference>
<dbReference type="Gene3D" id="1.20.1580.10">
    <property type="entry name" value="ABC transporter ATPase like domain"/>
    <property type="match status" value="2"/>
</dbReference>
<dbReference type="InterPro" id="IPR027417">
    <property type="entry name" value="P-loop_NTPase"/>
</dbReference>
<dbReference type="GO" id="GO:0006281">
    <property type="term" value="P:DNA repair"/>
    <property type="evidence" value="ECO:0007669"/>
    <property type="project" value="UniProtKB-KW"/>
</dbReference>
<keyword evidence="6" id="KW-0227">DNA damage</keyword>
<keyword evidence="8" id="KW-0863">Zinc-finger</keyword>
<comment type="similarity">
    <text evidence="14">Belongs to the ABC transporter superfamily. UvrA family.</text>
</comment>
<dbReference type="GO" id="GO:0004518">
    <property type="term" value="F:nuclease activity"/>
    <property type="evidence" value="ECO:0007669"/>
    <property type="project" value="UniProtKB-KW"/>
</dbReference>
<keyword evidence="13" id="KW-0234">DNA repair</keyword>
<evidence type="ECO:0000256" key="13">
    <source>
        <dbReference type="ARBA" id="ARBA00023204"/>
    </source>
</evidence>
<dbReference type="PROSITE" id="PS00211">
    <property type="entry name" value="ABC_TRANSPORTER_1"/>
    <property type="match status" value="2"/>
</dbReference>
<reference evidence="18" key="2">
    <citation type="submission" date="2021-04" db="EMBL/GenBank/DDBJ databases">
        <authorList>
            <person name="Gilroy R."/>
        </authorList>
    </citation>
    <scope>NUCLEOTIDE SEQUENCE</scope>
    <source>
        <strain evidence="18">USAMLcec3-2134</strain>
    </source>
</reference>
<evidence type="ECO:0000313" key="19">
    <source>
        <dbReference type="Proteomes" id="UP000886883"/>
    </source>
</evidence>
<proteinExistence type="inferred from homology"/>
<sequence>MIRIEGAREGNLKDISLSIPKNRLVVFTGLSGSGKSTLLMDVLFTECQRLYLEAMGMQGIRKPDVTRITGASPAVLIPQSPAANLNPRSTVGTVSDLYTELRMLFEKLGVRVCPECGVPFSSADCAEETQGSGEDFFVWQYCCHCGKKLAKLTRSHFSFNTEKGACPVCQGLGTVHDIRREAVVDESLSLAEGAVKYWEKQYGAWQISVLEKAFSHYGLPFSADVPVREFTGLQKAILLEGADCEAARSAFPDILPPKTSAAGRFEGAFPILRRRLAEKAEKGQNAAALDAWFETRICPACGGERLAPESRAVTVSGMRLPQLSLFSLRRLLEWIDGLEKDLPDRHRELVESCLTDLKTKLNRLIRTGLGYLSLDRKTGTLSGGELQRMRLAAVLDSRLSGVIYILDEPTAGLHPRDTQGLIRILKQLRDLGNSVLVIEHDPDVMAAADFILDLGPGAGKQGGEVVAAGSPDEILISPASLTGRWLNGAHPARTVFRKPSGELRILHASRYNLQDLSVSIPTGCLVSVTGPSGSGKTTLVFDVLAAAASEPSRIPGLERFSRIVEVSQSSSPRTKRSNPATWSGAWDRIRALFASTKDAKQRKLTARDFSFNSPGGRCETCAGLGYVDNNLLFFANAQAVCPVCHGRRFHEDVLSVSLRGLSILDVLRLSAEEAAGFFEDDPELARILGLLKDVGLGYLELGQPLTTLSGGEFQRLRLAGELLKGRTGEQNLYLLDEPTAGLHPVDVEHFLTLLDRLVDAGNSVLAVEHNRQVVEHSDWIIDLGPGGGDQGGRLMFSGTPAEFKVHFG</sequence>
<dbReference type="Gene3D" id="3.40.50.300">
    <property type="entry name" value="P-loop containing nucleotide triphosphate hydrolases"/>
    <property type="match status" value="2"/>
</dbReference>
<comment type="subcellular location">
    <subcellularLocation>
        <location evidence="1">Cytoplasm</location>
    </subcellularLocation>
</comment>
<dbReference type="PANTHER" id="PTHR43152">
    <property type="entry name" value="UVRABC SYSTEM PROTEIN A"/>
    <property type="match status" value="1"/>
</dbReference>
<gene>
    <name evidence="18" type="ORF">H9763_09305</name>
</gene>
<reference evidence="18" key="1">
    <citation type="journal article" date="2021" name="PeerJ">
        <title>Extensive microbial diversity within the chicken gut microbiome revealed by metagenomics and culture.</title>
        <authorList>
            <person name="Gilroy R."/>
            <person name="Ravi A."/>
            <person name="Getino M."/>
            <person name="Pursley I."/>
            <person name="Horton D.L."/>
            <person name="Alikhan N.F."/>
            <person name="Baker D."/>
            <person name="Gharbi K."/>
            <person name="Hall N."/>
            <person name="Watson M."/>
            <person name="Adriaenssens E.M."/>
            <person name="Foster-Nyarko E."/>
            <person name="Jarju S."/>
            <person name="Secka A."/>
            <person name="Antonio M."/>
            <person name="Oren A."/>
            <person name="Chaudhuri R.R."/>
            <person name="La Ragione R."/>
            <person name="Hildebrand F."/>
            <person name="Pallen M.J."/>
        </authorList>
    </citation>
    <scope>NUCLEOTIDE SEQUENCE</scope>
    <source>
        <strain evidence="18">USAMLcec3-2134</strain>
    </source>
</reference>
<keyword evidence="10" id="KW-0067">ATP-binding</keyword>
<evidence type="ECO:0000256" key="7">
    <source>
        <dbReference type="ARBA" id="ARBA00022769"/>
    </source>
</evidence>
<dbReference type="Pfam" id="PF17755">
    <property type="entry name" value="UvrA_DNA-bind"/>
    <property type="match status" value="1"/>
</dbReference>
<keyword evidence="2" id="KW-0963">Cytoplasm</keyword>
<dbReference type="GO" id="GO:0003677">
    <property type="term" value="F:DNA binding"/>
    <property type="evidence" value="ECO:0007669"/>
    <property type="project" value="UniProtKB-KW"/>
</dbReference>
<dbReference type="GO" id="GO:0005524">
    <property type="term" value="F:ATP binding"/>
    <property type="evidence" value="ECO:0007669"/>
    <property type="project" value="UniProtKB-KW"/>
</dbReference>
<feature type="domain" description="ABC transporter" evidence="17">
    <location>
        <begin position="2"/>
        <end position="481"/>
    </location>
</feature>
<evidence type="ECO:0000256" key="1">
    <source>
        <dbReference type="ARBA" id="ARBA00004496"/>
    </source>
</evidence>
<dbReference type="InterPro" id="IPR017871">
    <property type="entry name" value="ABC_transporter-like_CS"/>
</dbReference>
<evidence type="ECO:0000256" key="11">
    <source>
        <dbReference type="ARBA" id="ARBA00022881"/>
    </source>
</evidence>
<evidence type="ECO:0000256" key="9">
    <source>
        <dbReference type="ARBA" id="ARBA00022833"/>
    </source>
</evidence>
<accession>A0A9D2SE04</accession>
<comment type="caution">
    <text evidence="18">The sequence shown here is derived from an EMBL/GenBank/DDBJ whole genome shotgun (WGS) entry which is preliminary data.</text>
</comment>
<evidence type="ECO:0000256" key="5">
    <source>
        <dbReference type="ARBA" id="ARBA00022741"/>
    </source>
</evidence>
<dbReference type="SMART" id="SM00382">
    <property type="entry name" value="AAA"/>
    <property type="match status" value="2"/>
</dbReference>
<dbReference type="EMBL" id="DWXE01000038">
    <property type="protein sequence ID" value="HJB91641.1"/>
    <property type="molecule type" value="Genomic_DNA"/>
</dbReference>
<evidence type="ECO:0000256" key="14">
    <source>
        <dbReference type="ARBA" id="ARBA00038000"/>
    </source>
</evidence>
<evidence type="ECO:0000256" key="15">
    <source>
        <dbReference type="ARBA" id="ARBA00039316"/>
    </source>
</evidence>
<evidence type="ECO:0000256" key="4">
    <source>
        <dbReference type="ARBA" id="ARBA00022737"/>
    </source>
</evidence>
<evidence type="ECO:0000256" key="2">
    <source>
        <dbReference type="ARBA" id="ARBA00022490"/>
    </source>
</evidence>
<dbReference type="Proteomes" id="UP000886883">
    <property type="component" value="Unassembled WGS sequence"/>
</dbReference>
<feature type="domain" description="ABC transporter" evidence="17">
    <location>
        <begin position="490"/>
        <end position="808"/>
    </location>
</feature>
<keyword evidence="7" id="KW-0228">DNA excision</keyword>
<evidence type="ECO:0000259" key="17">
    <source>
        <dbReference type="PROSITE" id="PS50893"/>
    </source>
</evidence>